<protein>
    <recommendedName>
        <fullName evidence="9">Periplasmic chaperone PpiD</fullName>
    </recommendedName>
    <alternativeName>
        <fullName evidence="10">Periplasmic folding chaperone</fullName>
    </alternativeName>
</protein>
<dbReference type="InterPro" id="IPR046357">
    <property type="entry name" value="PPIase_dom_sf"/>
</dbReference>
<dbReference type="OrthoDB" id="9812372at2"/>
<dbReference type="EMBL" id="WABS01000005">
    <property type="protein sequence ID" value="MBI0553589.1"/>
    <property type="molecule type" value="Genomic_DNA"/>
</dbReference>
<reference evidence="16 18" key="3">
    <citation type="journal article" date="2018" name="BMC Genomics">
        <title>High genomic variability in the plant pathogenic bacterium Pectobacterium parmentieri deciphered from de novo assembled complete genomes.</title>
        <authorList>
            <person name="Zoledowska S."/>
            <person name="Motyka-Pomagruk A."/>
            <person name="Sledz W."/>
            <person name="Mengoni A."/>
            <person name="Lojkowska E."/>
        </authorList>
    </citation>
    <scope>NUCLEOTIDE SEQUENCE [LARGE SCALE GENOMIC DNA]</scope>
    <source>
        <strain evidence="16 18">IFB5626</strain>
    </source>
</reference>
<dbReference type="STRING" id="1905730.W5S_3257"/>
<evidence type="ECO:0000313" key="14">
    <source>
        <dbReference type="EMBL" id="AFI91331.1"/>
    </source>
</evidence>
<evidence type="ECO:0000313" key="16">
    <source>
        <dbReference type="EMBL" id="RKO77277.1"/>
    </source>
</evidence>
<dbReference type="PANTHER" id="PTHR47529:SF1">
    <property type="entry name" value="PERIPLASMIC CHAPERONE PPID"/>
    <property type="match status" value="1"/>
</dbReference>
<comment type="subcellular location">
    <subcellularLocation>
        <location evidence="1">Cell inner membrane</location>
        <topology evidence="1">Single-pass type II membrane protein</topology>
        <orientation evidence="1">Periplasmic side</orientation>
    </subcellularLocation>
</comment>
<dbReference type="eggNOG" id="COG0760">
    <property type="taxonomic scope" value="Bacteria"/>
</dbReference>
<evidence type="ECO:0000256" key="6">
    <source>
        <dbReference type="ARBA" id="ARBA00023136"/>
    </source>
</evidence>
<accession>A0A0H3I805</accession>
<dbReference type="PATRIC" id="fig|1166016.3.peg.3314"/>
<dbReference type="Pfam" id="PF13624">
    <property type="entry name" value="SurA_N_3"/>
    <property type="match status" value="1"/>
</dbReference>
<reference evidence="19" key="4">
    <citation type="submission" date="2023-07" db="EMBL/GenBank/DDBJ databases">
        <title>Identification of Pectobacterium versatile causing blackleg of potato from New York State with a whole genome sequencing approach.</title>
        <authorList>
            <person name="Ma X."/>
            <person name="Swingle B."/>
        </authorList>
    </citation>
    <scope>NUCLEOTIDE SEQUENCE [LARGE SCALE GENOMIC DNA]</scope>
    <source>
        <strain evidence="19">NY1588A</strain>
    </source>
</reference>
<keyword evidence="3" id="KW-0997">Cell inner membrane</keyword>
<name>A0A0H3I805_PECPM</name>
<dbReference type="Gene3D" id="1.10.4030.10">
    <property type="entry name" value="Porin chaperone SurA, peptide-binding domain"/>
    <property type="match status" value="1"/>
</dbReference>
<evidence type="ECO:0000256" key="5">
    <source>
        <dbReference type="ARBA" id="ARBA00022989"/>
    </source>
</evidence>
<feature type="domain" description="PpiC" evidence="13">
    <location>
        <begin position="268"/>
        <end position="357"/>
    </location>
</feature>
<dbReference type="AlphaFoldDB" id="A0A0H3I805"/>
<dbReference type="Proteomes" id="UP000008044">
    <property type="component" value="Chromosome"/>
</dbReference>
<dbReference type="NCBIfam" id="NF008054">
    <property type="entry name" value="PRK10788.1"/>
    <property type="match status" value="1"/>
</dbReference>
<dbReference type="Gene3D" id="3.10.50.40">
    <property type="match status" value="1"/>
</dbReference>
<reference evidence="14" key="2">
    <citation type="submission" date="2012-03" db="EMBL/GenBank/DDBJ databases">
        <authorList>
            <person name="Koskinen P."/>
            <person name="Laine P."/>
            <person name="Niemi O."/>
            <person name="Nykyri J."/>
            <person name="Harjunpaa H."/>
            <person name="Auvinen P."/>
            <person name="Paulin L."/>
            <person name="Pirhonen M."/>
            <person name="Palva T."/>
            <person name="Holm L."/>
        </authorList>
    </citation>
    <scope>NUCLEOTIDE SEQUENCE</scope>
    <source>
        <strain evidence="14">SCC3193</strain>
    </source>
</reference>
<evidence type="ECO:0000256" key="1">
    <source>
        <dbReference type="ARBA" id="ARBA00004382"/>
    </source>
</evidence>
<comment type="similarity">
    <text evidence="8">Belongs to the PpiD chaperone family.</text>
</comment>
<dbReference type="EMBL" id="CP003415">
    <property type="protein sequence ID" value="AFI91331.1"/>
    <property type="molecule type" value="Genomic_DNA"/>
</dbReference>
<evidence type="ECO:0000313" key="15">
    <source>
        <dbReference type="EMBL" id="MBI0553589.1"/>
    </source>
</evidence>
<feature type="transmembrane region" description="Helical" evidence="12">
    <location>
        <begin position="12"/>
        <end position="35"/>
    </location>
</feature>
<gene>
    <name evidence="15" type="primary">ppiD</name>
    <name evidence="14" type="ordered locus">W5S_3257</name>
    <name evidence="16" type="ORF">C5E00_11000</name>
    <name evidence="15" type="ORF">F6Q06_03650</name>
</gene>
<evidence type="ECO:0000256" key="7">
    <source>
        <dbReference type="ARBA" id="ARBA00023186"/>
    </source>
</evidence>
<dbReference type="SUPFAM" id="SSF54534">
    <property type="entry name" value="FKBP-like"/>
    <property type="match status" value="1"/>
</dbReference>
<dbReference type="GeneID" id="45848295"/>
<keyword evidence="7" id="KW-0143">Chaperone</keyword>
<dbReference type="Proteomes" id="UP001194579">
    <property type="component" value="Unassembled WGS sequence"/>
</dbReference>
<dbReference type="HOGENOM" id="CLU_023843_1_1_6"/>
<evidence type="ECO:0000256" key="8">
    <source>
        <dbReference type="ARBA" id="ARBA00038408"/>
    </source>
</evidence>
<keyword evidence="19" id="KW-1185">Reference proteome</keyword>
<dbReference type="Proteomes" id="UP000269665">
    <property type="component" value="Unassembled WGS sequence"/>
</dbReference>
<keyword evidence="2" id="KW-1003">Cell membrane</keyword>
<keyword evidence="4 12" id="KW-0812">Transmembrane</keyword>
<dbReference type="Pfam" id="PF13145">
    <property type="entry name" value="Rotamase_2"/>
    <property type="match status" value="1"/>
</dbReference>
<dbReference type="PROSITE" id="PS01096">
    <property type="entry name" value="PPIC_PPIASE_1"/>
    <property type="match status" value="1"/>
</dbReference>
<dbReference type="InterPro" id="IPR052029">
    <property type="entry name" value="PpiD_chaperone"/>
</dbReference>
<dbReference type="InterPro" id="IPR027304">
    <property type="entry name" value="Trigger_fact/SurA_dom_sf"/>
</dbReference>
<reference evidence="15" key="5">
    <citation type="submission" date="2024-05" db="EMBL/GenBank/DDBJ databases">
        <title>Identification of Pectobacterium versatile causing blackleg of potato from New York State with a whole genome sequencing approach.</title>
        <authorList>
            <person name="Ma X."/>
            <person name="Swingle B."/>
        </authorList>
    </citation>
    <scope>NUCLEOTIDE SEQUENCE</scope>
    <source>
        <strain evidence="15">NY1588A</strain>
    </source>
</reference>
<evidence type="ECO:0000313" key="19">
    <source>
        <dbReference type="Proteomes" id="UP001194579"/>
    </source>
</evidence>
<evidence type="ECO:0000259" key="13">
    <source>
        <dbReference type="PROSITE" id="PS50198"/>
    </source>
</evidence>
<dbReference type="RefSeq" id="WP_014700829.1">
    <property type="nucleotide sequence ID" value="NC_017845.1"/>
</dbReference>
<evidence type="ECO:0000256" key="10">
    <source>
        <dbReference type="ARBA" id="ARBA00042775"/>
    </source>
</evidence>
<evidence type="ECO:0000256" key="12">
    <source>
        <dbReference type="SAM" id="Phobius"/>
    </source>
</evidence>
<dbReference type="KEGG" id="ppar:A8F97_02350"/>
<reference evidence="14 17" key="1">
    <citation type="journal article" date="2012" name="J. Bacteriol.">
        <title>Genome sequence of Pectobacterium sp. strain SCC3193.</title>
        <authorList>
            <person name="Koskinen J.P."/>
            <person name="Laine P."/>
            <person name="Niemi O."/>
            <person name="Nykyri J."/>
            <person name="Harjunpaa H."/>
            <person name="Auvinen P."/>
            <person name="Paulin L."/>
            <person name="Pirhonen M."/>
            <person name="Palva T."/>
            <person name="Holm L."/>
        </authorList>
    </citation>
    <scope>NUCLEOTIDE SEQUENCE [LARGE SCALE GENOMIC DNA]</scope>
    <source>
        <strain evidence="14 17">SCC3193</strain>
    </source>
</reference>
<evidence type="ECO:0000256" key="4">
    <source>
        <dbReference type="ARBA" id="ARBA00022692"/>
    </source>
</evidence>
<dbReference type="InterPro" id="IPR023058">
    <property type="entry name" value="PPIase_PpiC_CS"/>
</dbReference>
<evidence type="ECO:0000313" key="18">
    <source>
        <dbReference type="Proteomes" id="UP000269665"/>
    </source>
</evidence>
<dbReference type="GO" id="GO:0005886">
    <property type="term" value="C:plasma membrane"/>
    <property type="evidence" value="ECO:0007669"/>
    <property type="project" value="UniProtKB-SubCell"/>
</dbReference>
<dbReference type="GO" id="GO:0003755">
    <property type="term" value="F:peptidyl-prolyl cis-trans isomerase activity"/>
    <property type="evidence" value="ECO:0007669"/>
    <property type="project" value="UniProtKB-KW"/>
</dbReference>
<organism evidence="14 17">
    <name type="scientific">Pectobacterium parmentieri</name>
    <dbReference type="NCBI Taxonomy" id="1905730"/>
    <lineage>
        <taxon>Bacteria</taxon>
        <taxon>Pseudomonadati</taxon>
        <taxon>Pseudomonadota</taxon>
        <taxon>Gammaproteobacteria</taxon>
        <taxon>Enterobacterales</taxon>
        <taxon>Pectobacteriaceae</taxon>
        <taxon>Pectobacterium</taxon>
    </lineage>
</organism>
<dbReference type="InterPro" id="IPR000297">
    <property type="entry name" value="PPIase_PpiC"/>
</dbReference>
<evidence type="ECO:0000256" key="11">
    <source>
        <dbReference type="PROSITE-ProRule" id="PRU00278"/>
    </source>
</evidence>
<dbReference type="PANTHER" id="PTHR47529">
    <property type="entry name" value="PEPTIDYL-PROLYL CIS-TRANS ISOMERASE D"/>
    <property type="match status" value="1"/>
</dbReference>
<dbReference type="KEGG" id="pec:W5S_3257"/>
<evidence type="ECO:0000313" key="17">
    <source>
        <dbReference type="Proteomes" id="UP000008044"/>
    </source>
</evidence>
<dbReference type="PROSITE" id="PS50198">
    <property type="entry name" value="PPIC_PPIASE_2"/>
    <property type="match status" value="1"/>
</dbReference>
<evidence type="ECO:0000256" key="3">
    <source>
        <dbReference type="ARBA" id="ARBA00022519"/>
    </source>
</evidence>
<keyword evidence="5 12" id="KW-1133">Transmembrane helix</keyword>
<dbReference type="EMBL" id="PSZG01000001">
    <property type="protein sequence ID" value="RKO77277.1"/>
    <property type="molecule type" value="Genomic_DNA"/>
</dbReference>
<keyword evidence="11" id="KW-0697">Rotamase</keyword>
<proteinExistence type="inferred from homology"/>
<sequence>MMDNLRTAANNVVLKIILALIIASFVLTGVGDYLIGGSGDYAAKVNGQEITRGQLEQAVQNERSRQQEALGENFSILASNDGYMQQLRKQALSQLIDETLLDQYANKLGLNISDEQIRQAIFDVPAFQTNKHFDNEKYLDQVRRLGVTPDMYAQMLRKQLTSQQLIRGFGNTAFLLPQEIDNLVKLAAQDRVVRVATIDVAAKAKALTVADDEVQSYYDQNKGRFIAPEEFKVSYITLDAASIMDNVKIDDKAINDFYEQNKNDYSQPERKKFSVIQVKNEADATSVLDALKQGGDFATLAKEKSTDIISRRNGGDLGWMDENSTIDELKQAKLAEKGQVSSAIKSSVGYLIVRLDDVQPQQVKPLSDVRAEIAEKVKHEKAQDGFYALQQKVSEAASNDNESLASAEEAAGVKATQTDWFTREQVPAALNFKPVTQSIFNGALLGENGAAGNNSDVINVDGDRAFVLRITEHRPESTRPLDQVRTEIVEALKRQKAEQQARVDAEKILAELKQGKDDALKAAGLSFGQAKTLSSISQGDATAEAIFAMPHPEKDKPSYTITQDQAGNIVLAALDSVTPHQLNDEQKTQFASQVQQGSLGALFDSLLSSLRSEAKIKMGNAAAQEQQ</sequence>
<keyword evidence="6 12" id="KW-0472">Membrane</keyword>
<dbReference type="SUPFAM" id="SSF109998">
    <property type="entry name" value="Triger factor/SurA peptide-binding domain-like"/>
    <property type="match status" value="1"/>
</dbReference>
<evidence type="ECO:0000256" key="2">
    <source>
        <dbReference type="ARBA" id="ARBA00022475"/>
    </source>
</evidence>
<keyword evidence="11 14" id="KW-0413">Isomerase</keyword>
<evidence type="ECO:0000256" key="9">
    <source>
        <dbReference type="ARBA" id="ARBA00040743"/>
    </source>
</evidence>